<proteinExistence type="inferred from homology"/>
<reference evidence="4 5" key="1">
    <citation type="submission" date="2019-02" db="EMBL/GenBank/DDBJ databases">
        <title>Genomic Encyclopedia of Type Strains, Phase IV (KMG-IV): sequencing the most valuable type-strain genomes for metagenomic binning, comparative biology and taxonomic classification.</title>
        <authorList>
            <person name="Goeker M."/>
        </authorList>
    </citation>
    <scope>NUCLEOTIDE SEQUENCE [LARGE SCALE GENOMIC DNA]</scope>
    <source>
        <strain evidence="4 5">DSM 105135</strain>
    </source>
</reference>
<dbReference type="RefSeq" id="WP_130412893.1">
    <property type="nucleotide sequence ID" value="NZ_SHKX01000012.1"/>
</dbReference>
<dbReference type="SUPFAM" id="SSF50814">
    <property type="entry name" value="Lipocalins"/>
    <property type="match status" value="1"/>
</dbReference>
<keyword evidence="2" id="KW-0998">Cell outer membrane</keyword>
<keyword evidence="5" id="KW-1185">Reference proteome</keyword>
<comment type="caution">
    <text evidence="4">The sequence shown here is derived from an EMBL/GenBank/DDBJ whole genome shotgun (WGS) entry which is preliminary data.</text>
</comment>
<keyword evidence="2" id="KW-0472">Membrane</keyword>
<dbReference type="InterPro" id="IPR002446">
    <property type="entry name" value="Lipocalin_bac"/>
</dbReference>
<keyword evidence="2" id="KW-0446">Lipid-binding</keyword>
<dbReference type="AlphaFoldDB" id="A0A4Q7Z4R8"/>
<dbReference type="InterPro" id="IPR000566">
    <property type="entry name" value="Lipocln_cytosolic_FA-bd_dom"/>
</dbReference>
<feature type="chain" id="PRO_5021061989" description="Outer membrane lipoprotein Blc" evidence="2">
    <location>
        <begin position="21"/>
        <end position="172"/>
    </location>
</feature>
<feature type="signal peptide" evidence="2">
    <location>
        <begin position="1"/>
        <end position="20"/>
    </location>
</feature>
<accession>A0A4Q7Z4R8</accession>
<organism evidence="4 5">
    <name type="scientific">Fluviicoccus keumensis</name>
    <dbReference type="NCBI Taxonomy" id="1435465"/>
    <lineage>
        <taxon>Bacteria</taxon>
        <taxon>Pseudomonadati</taxon>
        <taxon>Pseudomonadota</taxon>
        <taxon>Gammaproteobacteria</taxon>
        <taxon>Moraxellales</taxon>
        <taxon>Moraxellaceae</taxon>
        <taxon>Fluviicoccus</taxon>
    </lineage>
</organism>
<comment type="subcellular location">
    <subcellularLocation>
        <location evidence="2">Cell outer membrane</location>
    </subcellularLocation>
</comment>
<dbReference type="GO" id="GO:0009279">
    <property type="term" value="C:cell outer membrane"/>
    <property type="evidence" value="ECO:0007669"/>
    <property type="project" value="UniProtKB-SubCell"/>
</dbReference>
<dbReference type="EMBL" id="SHKX01000012">
    <property type="protein sequence ID" value="RZU44984.1"/>
    <property type="molecule type" value="Genomic_DNA"/>
</dbReference>
<dbReference type="GO" id="GO:0008289">
    <property type="term" value="F:lipid binding"/>
    <property type="evidence" value="ECO:0007669"/>
    <property type="project" value="UniProtKB-UniRule"/>
</dbReference>
<dbReference type="OrthoDB" id="9793905at2"/>
<keyword evidence="2 4" id="KW-0449">Lipoprotein</keyword>
<protein>
    <recommendedName>
        <fullName evidence="2">Outer membrane lipoprotein Blc</fullName>
    </recommendedName>
</protein>
<dbReference type="InterPro" id="IPR047202">
    <property type="entry name" value="Lipocalin_Blc-like_dom"/>
</dbReference>
<dbReference type="Proteomes" id="UP000292423">
    <property type="component" value="Unassembled WGS sequence"/>
</dbReference>
<comment type="subunit">
    <text evidence="2">Homodimer.</text>
</comment>
<evidence type="ECO:0000256" key="2">
    <source>
        <dbReference type="PIRNR" id="PIRNR036893"/>
    </source>
</evidence>
<dbReference type="PANTHER" id="PTHR10612:SF34">
    <property type="entry name" value="APOLIPOPROTEIN D"/>
    <property type="match status" value="1"/>
</dbReference>
<dbReference type="InterPro" id="IPR012674">
    <property type="entry name" value="Calycin"/>
</dbReference>
<sequence length="172" mass="19654">MKTRLWLGLLLLLSIRTAHAAPVTTVHRVDLNRYLGQWHEIAHLPMFFQRHCLGDTTAVYGLRNDGRISVRNRCRTAKGWQEANGRAKVVPDSGNARLKVSFFWPFSGDYWIVGLDEQYRWAVVGDPKRKYLWILSRTPVLDAIELEKAKALAVAQGYDLSALIRTVNQPEP</sequence>
<keyword evidence="2" id="KW-0732">Signal</keyword>
<evidence type="ECO:0000313" key="4">
    <source>
        <dbReference type="EMBL" id="RZU44984.1"/>
    </source>
</evidence>
<dbReference type="GO" id="GO:0006950">
    <property type="term" value="P:response to stress"/>
    <property type="evidence" value="ECO:0007669"/>
    <property type="project" value="UniProtKB-ARBA"/>
</dbReference>
<feature type="domain" description="Lipocalin/cytosolic fatty-acid binding" evidence="3">
    <location>
        <begin position="29"/>
        <end position="166"/>
    </location>
</feature>
<comment type="function">
    <text evidence="2">Involved in the storage or transport of lipids necessary for membrane maintenance under stressful conditions. Displays a binding preference for lysophospholipids.</text>
</comment>
<evidence type="ECO:0000313" key="5">
    <source>
        <dbReference type="Proteomes" id="UP000292423"/>
    </source>
</evidence>
<comment type="similarity">
    <text evidence="1 2">Belongs to the calycin superfamily. Lipocalin family.</text>
</comment>
<gene>
    <name evidence="4" type="ORF">EV700_1790</name>
</gene>
<dbReference type="PRINTS" id="PR01171">
    <property type="entry name" value="BCTLIPOCALIN"/>
</dbReference>
<name>A0A4Q7Z4R8_9GAMM</name>
<evidence type="ECO:0000259" key="3">
    <source>
        <dbReference type="Pfam" id="PF08212"/>
    </source>
</evidence>
<dbReference type="Pfam" id="PF08212">
    <property type="entry name" value="Lipocalin_2"/>
    <property type="match status" value="1"/>
</dbReference>
<dbReference type="PANTHER" id="PTHR10612">
    <property type="entry name" value="APOLIPOPROTEIN D"/>
    <property type="match status" value="1"/>
</dbReference>
<dbReference type="InterPro" id="IPR022271">
    <property type="entry name" value="Lipocalin_ApoD"/>
</dbReference>
<dbReference type="PIRSF" id="PIRSF036893">
    <property type="entry name" value="Lipocalin_ApoD"/>
    <property type="match status" value="1"/>
</dbReference>
<evidence type="ECO:0000256" key="1">
    <source>
        <dbReference type="ARBA" id="ARBA00006889"/>
    </source>
</evidence>
<dbReference type="Gene3D" id="2.40.128.20">
    <property type="match status" value="1"/>
</dbReference>
<dbReference type="CDD" id="cd19438">
    <property type="entry name" value="lipocalin_Blc-like"/>
    <property type="match status" value="1"/>
</dbReference>